<keyword evidence="1" id="KW-0808">Transferase</keyword>
<organism evidence="1 2">
    <name type="scientific">Candidatus Nomurabacteria bacterium RIFCSPHIGHO2_02_FULL_38_15</name>
    <dbReference type="NCBI Taxonomy" id="1801752"/>
    <lineage>
        <taxon>Bacteria</taxon>
        <taxon>Candidatus Nomuraibacteriota</taxon>
    </lineage>
</organism>
<gene>
    <name evidence="1" type="ORF">A3J61_01190</name>
</gene>
<dbReference type="GO" id="GO:0032259">
    <property type="term" value="P:methylation"/>
    <property type="evidence" value="ECO:0007669"/>
    <property type="project" value="UniProtKB-KW"/>
</dbReference>
<reference evidence="1 2" key="1">
    <citation type="journal article" date="2016" name="Nat. Commun.">
        <title>Thousands of microbial genomes shed light on interconnected biogeochemical processes in an aquifer system.</title>
        <authorList>
            <person name="Anantharaman K."/>
            <person name="Brown C.T."/>
            <person name="Hug L.A."/>
            <person name="Sharon I."/>
            <person name="Castelle C.J."/>
            <person name="Probst A.J."/>
            <person name="Thomas B.C."/>
            <person name="Singh A."/>
            <person name="Wilkins M.J."/>
            <person name="Karaoz U."/>
            <person name="Brodie E.L."/>
            <person name="Williams K.H."/>
            <person name="Hubbard S.S."/>
            <person name="Banfield J.F."/>
        </authorList>
    </citation>
    <scope>NUCLEOTIDE SEQUENCE [LARGE SCALE GENOMIC DNA]</scope>
</reference>
<dbReference type="InterPro" id="IPR029063">
    <property type="entry name" value="SAM-dependent_MTases_sf"/>
</dbReference>
<protein>
    <submittedName>
        <fullName evidence="1">16S rRNA (Cytosine(1402)-N(4))-methyltransferase</fullName>
    </submittedName>
</protein>
<dbReference type="STRING" id="1801752.A3J61_01190"/>
<dbReference type="EMBL" id="MFUC01000004">
    <property type="protein sequence ID" value="OGI72565.1"/>
    <property type="molecule type" value="Genomic_DNA"/>
</dbReference>
<dbReference type="Proteomes" id="UP000179686">
    <property type="component" value="Unassembled WGS sequence"/>
</dbReference>
<dbReference type="AlphaFoldDB" id="A0A1F6VT04"/>
<name>A0A1F6VT04_9BACT</name>
<comment type="caution">
    <text evidence="1">The sequence shown here is derived from an EMBL/GenBank/DDBJ whole genome shotgun (WGS) entry which is preliminary data.</text>
</comment>
<keyword evidence="1" id="KW-0489">Methyltransferase</keyword>
<dbReference type="Gene3D" id="3.40.50.150">
    <property type="entry name" value="Vaccinia Virus protein VP39"/>
    <property type="match status" value="1"/>
</dbReference>
<evidence type="ECO:0000313" key="2">
    <source>
        <dbReference type="Proteomes" id="UP000179686"/>
    </source>
</evidence>
<proteinExistence type="predicted"/>
<accession>A0A1F6VT04</accession>
<dbReference type="GO" id="GO:0008168">
    <property type="term" value="F:methyltransferase activity"/>
    <property type="evidence" value="ECO:0007669"/>
    <property type="project" value="UniProtKB-KW"/>
</dbReference>
<feature type="non-terminal residue" evidence="1">
    <location>
        <position position="39"/>
    </location>
</feature>
<sequence length="39" mass="4107">MHTPVLLDQVANMVPKKGIHIDATVGAGGHLKKVCELGK</sequence>
<evidence type="ECO:0000313" key="1">
    <source>
        <dbReference type="EMBL" id="OGI72565.1"/>
    </source>
</evidence>